<keyword evidence="1" id="KW-0812">Transmembrane</keyword>
<accession>A0A0N8RUR2</accession>
<name>A0A0N8RUR2_PSEAV</name>
<feature type="transmembrane region" description="Helical" evidence="1">
    <location>
        <begin position="632"/>
        <end position="650"/>
    </location>
</feature>
<evidence type="ECO:0000313" key="3">
    <source>
        <dbReference type="Proteomes" id="UP000050265"/>
    </source>
</evidence>
<comment type="caution">
    <text evidence="2">The sequence shown here is derived from an EMBL/GenBank/DDBJ whole genome shotgun (WGS) entry which is preliminary data.</text>
</comment>
<feature type="transmembrane region" description="Helical" evidence="1">
    <location>
        <begin position="606"/>
        <end position="626"/>
    </location>
</feature>
<proteinExistence type="predicted"/>
<evidence type="ECO:0000256" key="1">
    <source>
        <dbReference type="SAM" id="Phobius"/>
    </source>
</evidence>
<dbReference type="AlphaFoldDB" id="A0A0N8RUR2"/>
<keyword evidence="1" id="KW-1133">Transmembrane helix</keyword>
<protein>
    <submittedName>
        <fullName evidence="2">Uncharacterized protein</fullName>
    </submittedName>
</protein>
<reference evidence="2 3" key="1">
    <citation type="submission" date="2015-09" db="EMBL/GenBank/DDBJ databases">
        <title>Genome announcement of multiple Pseudomonas syringae strains.</title>
        <authorList>
            <person name="Thakur S."/>
            <person name="Wang P.W."/>
            <person name="Gong Y."/>
            <person name="Weir B.S."/>
            <person name="Guttman D.S."/>
        </authorList>
    </citation>
    <scope>NUCLEOTIDE SEQUENCE [LARGE SCALE GENOMIC DNA]</scope>
    <source>
        <strain evidence="2 3">ICMP3507</strain>
    </source>
</reference>
<evidence type="ECO:0000313" key="2">
    <source>
        <dbReference type="EMBL" id="KPX63103.1"/>
    </source>
</evidence>
<keyword evidence="1" id="KW-0472">Membrane</keyword>
<gene>
    <name evidence="2" type="ORF">ALO35_05770</name>
</gene>
<dbReference type="EMBL" id="LJQP01000327">
    <property type="protein sequence ID" value="KPX63103.1"/>
    <property type="molecule type" value="Genomic_DNA"/>
</dbReference>
<organism evidence="2 3">
    <name type="scientific">Pseudomonas amygdali pv. lachrymans</name>
    <name type="common">Pseudomonas syringae pv. lachrymans</name>
    <dbReference type="NCBI Taxonomy" id="53707"/>
    <lineage>
        <taxon>Bacteria</taxon>
        <taxon>Pseudomonadati</taxon>
        <taxon>Pseudomonadota</taxon>
        <taxon>Gammaproteobacteria</taxon>
        <taxon>Pseudomonadales</taxon>
        <taxon>Pseudomonadaceae</taxon>
        <taxon>Pseudomonas</taxon>
        <taxon>Pseudomonas amygdali</taxon>
    </lineage>
</organism>
<dbReference type="PATRIC" id="fig|53707.9.peg.5607"/>
<sequence>MFQSHVTQCSCWPPTQLRKLKYYVRNTGQFTLEVKTLKTRTKNTTEDNQLSNSEALCSLAMLKVSINSGGDYLEYVRPYVIDVLANDRPEKVSDVTVAAKLSESCGLKIPPRTVQVILQRLAKDGFLVKRDGVFICSDDFPTSDLSAARADANRHISLIVNELVGFSRSTIGRVISEDEATESLVNFLSHFSIPCLRSYLRGTTLPEVGKNANWQLALVGHFVEALQAQPNLFNSFTMLMQGHMLANALLCPDLHSVTDSYVDVTFYLDTPLLIQLLGLEGEREEQAIKEVITLVQRLKGKVCYFSHTYDELTFSIAGSAEFIDSYKGRGTIVNEARKSGKQKADLIMIAGKAAELLESCDVFAVATPSYSKENHKFEIAVEAFDAVLTDEIDYNNPRAKEYDIRSVRSVYVLRRDSSPRSLEKAIAVLVTSNASFSKAAFEYGKSFQMSREVSSVITDFSLANTAWLKAPQGAPALPQKEVLAFAYAAAQPSRRFWDKVLAEAEKLETEGKITARDHQLLRSSHSVQVELTRLTLGDEAALTDEKITDTLARVSDEIRKEALDDRNAIGNQLVQANTRIGSLSEDLDGVKKNLYWRCKKQADREAAVISALVWFGQIGIAVLGVFKIDEANFGWVLLLLALMSGVLRIAGAQWDIKPVNLKPRYAGWRLSQLHSNALQELGLKEDKETQEMV</sequence>
<dbReference type="Proteomes" id="UP000050265">
    <property type="component" value="Unassembled WGS sequence"/>
</dbReference>